<organism evidence="2 3">
    <name type="scientific">Aeromonas allosaccharophila</name>
    <dbReference type="NCBI Taxonomy" id="656"/>
    <lineage>
        <taxon>Bacteria</taxon>
        <taxon>Pseudomonadati</taxon>
        <taxon>Pseudomonadota</taxon>
        <taxon>Gammaproteobacteria</taxon>
        <taxon>Aeromonadales</taxon>
        <taxon>Aeromonadaceae</taxon>
        <taxon>Aeromonas</taxon>
    </lineage>
</organism>
<reference evidence="2 3" key="1">
    <citation type="submission" date="2023-10" db="EMBL/GenBank/DDBJ databases">
        <title>Genome analysis of psychrotrophic aerobic bacterium Aeromonas allosaccharophila BIM B-1809 isolated from infected fish.</title>
        <authorList>
            <person name="Leanovich S.I."/>
            <person name="Sidarenka A.V."/>
            <person name="Akhremchuk A.E."/>
            <person name="Sikolenko M.A."/>
            <person name="Valentovich L.N."/>
        </authorList>
    </citation>
    <scope>NUCLEOTIDE SEQUENCE [LARGE SCALE GENOMIC DNA]</scope>
    <source>
        <strain evidence="2 3">BIM B-1809</strain>
    </source>
</reference>
<sequence>MRQRLARSFVRHIDHVTDFLFRPVPMAILPAAVTAFPLHSFLFYAARGDTPYLAFTGFFLPIQWLEGRGWRKAGSAVPHGYFPLLLA</sequence>
<evidence type="ECO:0000313" key="3">
    <source>
        <dbReference type="Proteomes" id="UP001302667"/>
    </source>
</evidence>
<name>A0ABZ0F913_9GAMM</name>
<dbReference type="EMBL" id="CP136584">
    <property type="protein sequence ID" value="WOE66077.1"/>
    <property type="molecule type" value="Genomic_DNA"/>
</dbReference>
<evidence type="ECO:0000313" key="2">
    <source>
        <dbReference type="EMBL" id="WOE66077.1"/>
    </source>
</evidence>
<feature type="transmembrane region" description="Helical" evidence="1">
    <location>
        <begin position="20"/>
        <end position="44"/>
    </location>
</feature>
<dbReference type="Proteomes" id="UP001302667">
    <property type="component" value="Chromosome"/>
</dbReference>
<gene>
    <name evidence="2" type="ORF">RY972_19060</name>
</gene>
<evidence type="ECO:0000256" key="1">
    <source>
        <dbReference type="SAM" id="Phobius"/>
    </source>
</evidence>
<keyword evidence="1" id="KW-0472">Membrane</keyword>
<dbReference type="RefSeq" id="WP_317102849.1">
    <property type="nucleotide sequence ID" value="NZ_CP136584.1"/>
</dbReference>
<accession>A0ABZ0F913</accession>
<proteinExistence type="predicted"/>
<keyword evidence="3" id="KW-1185">Reference proteome</keyword>
<protein>
    <submittedName>
        <fullName evidence="2">Uncharacterized protein</fullName>
    </submittedName>
</protein>
<keyword evidence="1" id="KW-0812">Transmembrane</keyword>
<keyword evidence="1" id="KW-1133">Transmembrane helix</keyword>